<keyword evidence="12" id="KW-1185">Reference proteome</keyword>
<keyword evidence="4" id="KW-0233">DNA recombination</keyword>
<organism evidence="11 12">
    <name type="scientific">Linderina pennispora</name>
    <dbReference type="NCBI Taxonomy" id="61395"/>
    <lineage>
        <taxon>Eukaryota</taxon>
        <taxon>Fungi</taxon>
        <taxon>Fungi incertae sedis</taxon>
        <taxon>Zoopagomycota</taxon>
        <taxon>Kickxellomycotina</taxon>
        <taxon>Kickxellomycetes</taxon>
        <taxon>Kickxellales</taxon>
        <taxon>Kickxellaceae</taxon>
        <taxon>Linderina</taxon>
    </lineage>
</organism>
<comment type="subcellular location">
    <subcellularLocation>
        <location evidence="1 7">Nucleus</location>
    </subcellularLocation>
</comment>
<reference evidence="11 12" key="1">
    <citation type="submission" date="2016-07" db="EMBL/GenBank/DDBJ databases">
        <title>Pervasive Adenine N6-methylation of Active Genes in Fungi.</title>
        <authorList>
            <consortium name="DOE Joint Genome Institute"/>
            <person name="Mondo S.J."/>
            <person name="Dannebaum R.O."/>
            <person name="Kuo R.C."/>
            <person name="Labutti K."/>
            <person name="Haridas S."/>
            <person name="Kuo A."/>
            <person name="Salamov A."/>
            <person name="Ahrendt S.R."/>
            <person name="Lipzen A."/>
            <person name="Sullivan W."/>
            <person name="Andreopoulos W.B."/>
            <person name="Clum A."/>
            <person name="Lindquist E."/>
            <person name="Daum C."/>
            <person name="Ramamoorthy G.K."/>
            <person name="Gryganskyi A."/>
            <person name="Culley D."/>
            <person name="Magnuson J.K."/>
            <person name="James T.Y."/>
            <person name="O'Malley M.A."/>
            <person name="Stajich J.E."/>
            <person name="Spatafora J.W."/>
            <person name="Visel A."/>
            <person name="Grigoriev I.V."/>
        </authorList>
    </citation>
    <scope>NUCLEOTIDE SEQUENCE [LARGE SCALE GENOMIC DNA]</scope>
    <source>
        <strain evidence="11 12">ATCC 12442</strain>
    </source>
</reference>
<sequence>MGPRLTIDEKRKRMMDIFHESQDVFLLKELEKIGPKQKGIVAQTVKDVVQSLVDDGMCHAEKIGSSNYFWSFPSEAAIKRRNRIADLEKEIAQVDGKIEALGSSIEKAQFGREQTDERASLMEELAEIEARWNLQQEELQQFKECDPELMNQRRKETVVAQDAANRWTDNIFIIQGWARDKFNMETSVFNKAFEIPDDLDSV</sequence>
<dbReference type="GO" id="GO:0005634">
    <property type="term" value="C:nucleus"/>
    <property type="evidence" value="ECO:0007669"/>
    <property type="project" value="UniProtKB-SubCell"/>
</dbReference>
<dbReference type="InterPro" id="IPR005647">
    <property type="entry name" value="Mnd1"/>
</dbReference>
<evidence type="ECO:0000256" key="7">
    <source>
        <dbReference type="PIRNR" id="PIRNR026991"/>
    </source>
</evidence>
<accession>A0A1Y1VXI9</accession>
<keyword evidence="5 7" id="KW-0539">Nucleus</keyword>
<dbReference type="EMBL" id="MCFD01000019">
    <property type="protein sequence ID" value="ORX65913.1"/>
    <property type="molecule type" value="Genomic_DNA"/>
</dbReference>
<dbReference type="Pfam" id="PF18517">
    <property type="entry name" value="LZ3wCH"/>
    <property type="match status" value="1"/>
</dbReference>
<comment type="function">
    <text evidence="7">Required for proper homologous chromosome pairing and efficient cross-over and intragenic recombination during meiosis.</text>
</comment>
<evidence type="ECO:0000256" key="6">
    <source>
        <dbReference type="ARBA" id="ARBA00023254"/>
    </source>
</evidence>
<evidence type="ECO:0000256" key="3">
    <source>
        <dbReference type="ARBA" id="ARBA00023054"/>
    </source>
</evidence>
<name>A0A1Y1VXI9_9FUNG</name>
<dbReference type="GO" id="GO:0007131">
    <property type="term" value="P:reciprocal meiotic recombination"/>
    <property type="evidence" value="ECO:0007669"/>
    <property type="project" value="InterPro"/>
</dbReference>
<dbReference type="PANTHER" id="PTHR31398">
    <property type="entry name" value="MEIOTIC NUCLEAR DIVISION PROTEIN 1 HOMOLOG"/>
    <property type="match status" value="1"/>
</dbReference>
<evidence type="ECO:0000313" key="12">
    <source>
        <dbReference type="Proteomes" id="UP000193922"/>
    </source>
</evidence>
<dbReference type="AlphaFoldDB" id="A0A1Y1VXI9"/>
<evidence type="ECO:0000256" key="2">
    <source>
        <dbReference type="ARBA" id="ARBA00005981"/>
    </source>
</evidence>
<evidence type="ECO:0000256" key="8">
    <source>
        <dbReference type="SAM" id="Coils"/>
    </source>
</evidence>
<evidence type="ECO:0000259" key="10">
    <source>
        <dbReference type="Pfam" id="PF18517"/>
    </source>
</evidence>
<comment type="similarity">
    <text evidence="2 7">Belongs to the MND1 family.</text>
</comment>
<dbReference type="InterPro" id="IPR040661">
    <property type="entry name" value="LZ3wCH"/>
</dbReference>
<keyword evidence="3 8" id="KW-0175">Coiled coil</keyword>
<dbReference type="Pfam" id="PF03962">
    <property type="entry name" value="Mnd1"/>
    <property type="match status" value="1"/>
</dbReference>
<evidence type="ECO:0000256" key="5">
    <source>
        <dbReference type="ARBA" id="ARBA00023242"/>
    </source>
</evidence>
<dbReference type="Proteomes" id="UP000193922">
    <property type="component" value="Unassembled WGS sequence"/>
</dbReference>
<dbReference type="RefSeq" id="XP_040739984.1">
    <property type="nucleotide sequence ID" value="XM_040889876.1"/>
</dbReference>
<protein>
    <recommendedName>
        <fullName evidence="7">Meiotic nuclear division protein 1</fullName>
    </recommendedName>
</protein>
<dbReference type="PIRSF" id="PIRSF026991">
    <property type="entry name" value="Mnd1"/>
    <property type="match status" value="1"/>
</dbReference>
<evidence type="ECO:0000259" key="9">
    <source>
        <dbReference type="Pfam" id="PF03962"/>
    </source>
</evidence>
<evidence type="ECO:0000313" key="11">
    <source>
        <dbReference type="EMBL" id="ORX65913.1"/>
    </source>
</evidence>
<dbReference type="GO" id="GO:0003690">
    <property type="term" value="F:double-stranded DNA binding"/>
    <property type="evidence" value="ECO:0007669"/>
    <property type="project" value="InterPro"/>
</dbReference>
<dbReference type="GeneID" id="63806524"/>
<dbReference type="OrthoDB" id="273345at2759"/>
<evidence type="ECO:0000256" key="1">
    <source>
        <dbReference type="ARBA" id="ARBA00004123"/>
    </source>
</evidence>
<dbReference type="STRING" id="61395.A0A1Y1VXI9"/>
<feature type="domain" description="Mnd1 HTH" evidence="9">
    <location>
        <begin position="14"/>
        <end position="73"/>
    </location>
</feature>
<proteinExistence type="inferred from homology"/>
<keyword evidence="6" id="KW-0469">Meiosis</keyword>
<comment type="caution">
    <text evidence="11">The sequence shown here is derived from an EMBL/GenBank/DDBJ whole genome shotgun (WGS) entry which is preliminary data.</text>
</comment>
<dbReference type="InterPro" id="IPR040453">
    <property type="entry name" value="Mnd1_HTH"/>
</dbReference>
<feature type="domain" description="Leucine zipper with capping helix" evidence="10">
    <location>
        <begin position="149"/>
        <end position="200"/>
    </location>
</feature>
<gene>
    <name evidence="11" type="ORF">DL89DRAFT_286637</name>
</gene>
<dbReference type="PANTHER" id="PTHR31398:SF0">
    <property type="entry name" value="MEIOTIC NUCLEAR DIVISION PROTEIN 1 HOMOLOG"/>
    <property type="match status" value="1"/>
</dbReference>
<feature type="coiled-coil region" evidence="8">
    <location>
        <begin position="84"/>
        <end position="138"/>
    </location>
</feature>
<evidence type="ECO:0000256" key="4">
    <source>
        <dbReference type="ARBA" id="ARBA00023172"/>
    </source>
</evidence>